<evidence type="ECO:0000256" key="3">
    <source>
        <dbReference type="PROSITE-ProRule" id="PRU00284"/>
    </source>
</evidence>
<dbReference type="PANTHER" id="PTHR43531">
    <property type="entry name" value="PROTEIN ICFG"/>
    <property type="match status" value="1"/>
</dbReference>
<organism evidence="7 8">
    <name type="scientific">Devosia soli</name>
    <dbReference type="NCBI Taxonomy" id="361041"/>
    <lineage>
        <taxon>Bacteria</taxon>
        <taxon>Pseudomonadati</taxon>
        <taxon>Pseudomonadota</taxon>
        <taxon>Alphaproteobacteria</taxon>
        <taxon>Hyphomicrobiales</taxon>
        <taxon>Devosiaceae</taxon>
        <taxon>Devosia</taxon>
    </lineage>
</organism>
<evidence type="ECO:0000256" key="2">
    <source>
        <dbReference type="ARBA" id="ARBA00029447"/>
    </source>
</evidence>
<reference evidence="7 8" key="1">
    <citation type="submission" date="2015-03" db="EMBL/GenBank/DDBJ databases">
        <authorList>
            <person name="Hassan Y.I."/>
            <person name="Lepp D."/>
            <person name="Zhou T."/>
        </authorList>
    </citation>
    <scope>NUCLEOTIDE SEQUENCE [LARGE SCALE GENOMIC DNA]</scope>
    <source>
        <strain evidence="7 8">GH2-10</strain>
    </source>
</reference>
<keyword evidence="4" id="KW-0175">Coiled coil</keyword>
<dbReference type="GO" id="GO:0004888">
    <property type="term" value="F:transmembrane signaling receptor activity"/>
    <property type="evidence" value="ECO:0007669"/>
    <property type="project" value="InterPro"/>
</dbReference>
<protein>
    <recommendedName>
        <fullName evidence="9">Chemotaxis protein</fullName>
    </recommendedName>
</protein>
<name>A0A0F5L876_9HYPH</name>
<dbReference type="PROSITE" id="PS50111">
    <property type="entry name" value="CHEMOTAXIS_TRANSDUC_2"/>
    <property type="match status" value="1"/>
</dbReference>
<dbReference type="SMART" id="SM00304">
    <property type="entry name" value="HAMP"/>
    <property type="match status" value="3"/>
</dbReference>
<dbReference type="InterPro" id="IPR004090">
    <property type="entry name" value="Chemotax_Me-accpt_rcpt"/>
</dbReference>
<sequence>MRNMTFLVGGVLLAIAAIVGFFFARSISRPISRLTHTMETIAEGDLSLDVSGGQRGDEIGAMARAVEVFRQNGLRIAQMTEAEAAAIVRGQAERAAMMQQLQRAFGAVVDAAIAGDFSRRVDTEFPDDELNALARSVNGLVETVDRGVGETGIVLSALANTDLTHRMEGDFKGAFAQLKADVNAVADRLGDVVGELRATSGTLKTATGEILSGANDLSERTTKQAATIEETSATMEQLAATVMQNAARAQEASAAASEVTRSAEVGGQVMAQATEAMEKITSSSSKISNIIGMIDDIAFQTNLLALNASVEAARAGEAGKGFAVVAVEVRRLAQSAASASSDVKALIEQSAREVQIGTRLVGDAAGKLGAMLETARSSNALMTGIAKESREQASSIEEVNAAVRQMDEMTQHNAALVEEMNAAIEQTEAQATKLDSIVDIFTTTEQSSSRINLAEPPASGARGLQDKLKSVTRSYLTNGNAAVKADDWSEF</sequence>
<dbReference type="InterPro" id="IPR003660">
    <property type="entry name" value="HAMP_dom"/>
</dbReference>
<proteinExistence type="inferred from homology"/>
<comment type="similarity">
    <text evidence="2">Belongs to the methyl-accepting chemotaxis (MCP) protein family.</text>
</comment>
<feature type="domain" description="HAMP" evidence="6">
    <location>
        <begin position="154"/>
        <end position="194"/>
    </location>
</feature>
<dbReference type="CDD" id="cd06225">
    <property type="entry name" value="HAMP"/>
    <property type="match status" value="1"/>
</dbReference>
<dbReference type="Pfam" id="PF00015">
    <property type="entry name" value="MCPsignal"/>
    <property type="match status" value="1"/>
</dbReference>
<dbReference type="SUPFAM" id="SSF58104">
    <property type="entry name" value="Methyl-accepting chemotaxis protein (MCP) signaling domain"/>
    <property type="match status" value="1"/>
</dbReference>
<feature type="domain" description="HAMP" evidence="6">
    <location>
        <begin position="25"/>
        <end position="78"/>
    </location>
</feature>
<evidence type="ECO:0000259" key="6">
    <source>
        <dbReference type="PROSITE" id="PS50885"/>
    </source>
</evidence>
<evidence type="ECO:0000313" key="8">
    <source>
        <dbReference type="Proteomes" id="UP000033514"/>
    </source>
</evidence>
<keyword evidence="8" id="KW-1185">Reference proteome</keyword>
<dbReference type="Gene3D" id="6.10.340.10">
    <property type="match status" value="1"/>
</dbReference>
<dbReference type="Gene3D" id="1.10.287.950">
    <property type="entry name" value="Methyl-accepting chemotaxis protein"/>
    <property type="match status" value="1"/>
</dbReference>
<dbReference type="InterPro" id="IPR051310">
    <property type="entry name" value="MCP_chemotaxis"/>
</dbReference>
<dbReference type="PATRIC" id="fig|361041.3.peg.1700"/>
<accession>A0A0F5L876</accession>
<dbReference type="Pfam" id="PF00672">
    <property type="entry name" value="HAMP"/>
    <property type="match status" value="2"/>
</dbReference>
<keyword evidence="3" id="KW-0807">Transducer</keyword>
<evidence type="ECO:0000259" key="5">
    <source>
        <dbReference type="PROSITE" id="PS50111"/>
    </source>
</evidence>
<dbReference type="GO" id="GO:0006935">
    <property type="term" value="P:chemotaxis"/>
    <property type="evidence" value="ECO:0007669"/>
    <property type="project" value="InterPro"/>
</dbReference>
<comment type="caution">
    <text evidence="7">The sequence shown here is derived from an EMBL/GenBank/DDBJ whole genome shotgun (WGS) entry which is preliminary data.</text>
</comment>
<dbReference type="PANTHER" id="PTHR43531:SF14">
    <property type="entry name" value="METHYL-ACCEPTING CHEMOTAXIS PROTEIN I-RELATED"/>
    <property type="match status" value="1"/>
</dbReference>
<dbReference type="PRINTS" id="PR00260">
    <property type="entry name" value="CHEMTRNSDUCR"/>
</dbReference>
<evidence type="ECO:0008006" key="9">
    <source>
        <dbReference type="Google" id="ProtNLM"/>
    </source>
</evidence>
<dbReference type="AlphaFoldDB" id="A0A0F5L876"/>
<dbReference type="SMART" id="SM00283">
    <property type="entry name" value="MA"/>
    <property type="match status" value="1"/>
</dbReference>
<dbReference type="Proteomes" id="UP000033514">
    <property type="component" value="Unassembled WGS sequence"/>
</dbReference>
<feature type="domain" description="Methyl-accepting transducer" evidence="5">
    <location>
        <begin position="199"/>
        <end position="428"/>
    </location>
</feature>
<dbReference type="SUPFAM" id="SSF158472">
    <property type="entry name" value="HAMP domain-like"/>
    <property type="match status" value="1"/>
</dbReference>
<evidence type="ECO:0000313" key="7">
    <source>
        <dbReference type="EMBL" id="KKB78414.1"/>
    </source>
</evidence>
<gene>
    <name evidence="7" type="ORF">VW35_11655</name>
</gene>
<evidence type="ECO:0000256" key="1">
    <source>
        <dbReference type="ARBA" id="ARBA00022481"/>
    </source>
</evidence>
<dbReference type="GO" id="GO:0005886">
    <property type="term" value="C:plasma membrane"/>
    <property type="evidence" value="ECO:0007669"/>
    <property type="project" value="TreeGrafter"/>
</dbReference>
<dbReference type="InterPro" id="IPR004089">
    <property type="entry name" value="MCPsignal_dom"/>
</dbReference>
<feature type="domain" description="HAMP" evidence="6">
    <location>
        <begin position="103"/>
        <end position="149"/>
    </location>
</feature>
<dbReference type="STRING" id="361041.VW35_11655"/>
<keyword evidence="1" id="KW-0488">Methylation</keyword>
<dbReference type="GO" id="GO:0007165">
    <property type="term" value="P:signal transduction"/>
    <property type="evidence" value="ECO:0007669"/>
    <property type="project" value="UniProtKB-KW"/>
</dbReference>
<evidence type="ECO:0000256" key="4">
    <source>
        <dbReference type="SAM" id="Coils"/>
    </source>
</evidence>
<dbReference type="PROSITE" id="PS50885">
    <property type="entry name" value="HAMP"/>
    <property type="match status" value="3"/>
</dbReference>
<feature type="coiled-coil region" evidence="4">
    <location>
        <begin position="399"/>
        <end position="437"/>
    </location>
</feature>
<dbReference type="EMBL" id="LAJG01000022">
    <property type="protein sequence ID" value="KKB78414.1"/>
    <property type="molecule type" value="Genomic_DNA"/>
</dbReference>